<dbReference type="Gene3D" id="3.30.1360.200">
    <property type="match status" value="1"/>
</dbReference>
<dbReference type="GO" id="GO:0065002">
    <property type="term" value="P:intracellular protein transmembrane transport"/>
    <property type="evidence" value="ECO:0007669"/>
    <property type="project" value="UniProtKB-UniRule"/>
</dbReference>
<dbReference type="GO" id="GO:0005886">
    <property type="term" value="C:plasma membrane"/>
    <property type="evidence" value="ECO:0007669"/>
    <property type="project" value="UniProtKB-SubCell"/>
</dbReference>
<gene>
    <name evidence="10" type="primary">secD</name>
    <name evidence="14" type="ORF">GGQ61_000298</name>
</gene>
<feature type="transmembrane region" description="Helical" evidence="10">
    <location>
        <begin position="395"/>
        <end position="415"/>
    </location>
</feature>
<feature type="domain" description="Protein export membrane protein SecD/SecF C-terminal" evidence="11">
    <location>
        <begin position="352"/>
        <end position="518"/>
    </location>
</feature>
<evidence type="ECO:0000259" key="11">
    <source>
        <dbReference type="Pfam" id="PF02355"/>
    </source>
</evidence>
<dbReference type="NCBIfam" id="TIGR00916">
    <property type="entry name" value="2A0604s01"/>
    <property type="match status" value="1"/>
</dbReference>
<evidence type="ECO:0000256" key="7">
    <source>
        <dbReference type="ARBA" id="ARBA00022989"/>
    </source>
</evidence>
<dbReference type="InterPro" id="IPR048634">
    <property type="entry name" value="SecD_SecF_C"/>
</dbReference>
<feature type="domain" description="SecDF P1 head subdomain" evidence="13">
    <location>
        <begin position="236"/>
        <end position="349"/>
    </location>
</feature>
<name>A0A839ZW50_9CAUL</name>
<comment type="similarity">
    <text evidence="10">Belongs to the SecD/SecF family. SecD subfamily.</text>
</comment>
<dbReference type="HAMAP" id="MF_01463_B">
    <property type="entry name" value="SecD_B"/>
    <property type="match status" value="1"/>
</dbReference>
<dbReference type="GO" id="GO:0015450">
    <property type="term" value="F:protein-transporting ATPase activity"/>
    <property type="evidence" value="ECO:0007669"/>
    <property type="project" value="InterPro"/>
</dbReference>
<keyword evidence="7 10" id="KW-1133">Transmembrane helix</keyword>
<feature type="domain" description="Protein translocase subunit SecDF P1" evidence="12">
    <location>
        <begin position="160"/>
        <end position="219"/>
    </location>
</feature>
<dbReference type="Pfam" id="PF07549">
    <property type="entry name" value="Sec_GG"/>
    <property type="match status" value="1"/>
</dbReference>
<keyword evidence="9 10" id="KW-0472">Membrane</keyword>
<dbReference type="InterPro" id="IPR022813">
    <property type="entry name" value="SecD/SecF_arch_bac"/>
</dbReference>
<dbReference type="Pfam" id="PF22599">
    <property type="entry name" value="SecDF_P1_head"/>
    <property type="match status" value="1"/>
</dbReference>
<dbReference type="RefSeq" id="WP_183769606.1">
    <property type="nucleotide sequence ID" value="NZ_JACIDK010000001.1"/>
</dbReference>
<evidence type="ECO:0000256" key="8">
    <source>
        <dbReference type="ARBA" id="ARBA00023010"/>
    </source>
</evidence>
<feature type="transmembrane region" description="Helical" evidence="10">
    <location>
        <begin position="367"/>
        <end position="388"/>
    </location>
</feature>
<evidence type="ECO:0000256" key="4">
    <source>
        <dbReference type="ARBA" id="ARBA00022519"/>
    </source>
</evidence>
<evidence type="ECO:0000256" key="9">
    <source>
        <dbReference type="ARBA" id="ARBA00023136"/>
    </source>
</evidence>
<dbReference type="EMBL" id="JACIDK010000001">
    <property type="protein sequence ID" value="MBB3889601.1"/>
    <property type="molecule type" value="Genomic_DNA"/>
</dbReference>
<protein>
    <recommendedName>
        <fullName evidence="10">Protein translocase subunit SecD</fullName>
    </recommendedName>
</protein>
<evidence type="ECO:0000256" key="2">
    <source>
        <dbReference type="ARBA" id="ARBA00022448"/>
    </source>
</evidence>
<comment type="subunit">
    <text evidence="10">Forms a complex with SecF. Part of the essential Sec protein translocation apparatus which comprises SecA, SecYEG and auxiliary proteins SecDF-YajC and YidC.</text>
</comment>
<dbReference type="GO" id="GO:0006605">
    <property type="term" value="P:protein targeting"/>
    <property type="evidence" value="ECO:0007669"/>
    <property type="project" value="UniProtKB-UniRule"/>
</dbReference>
<comment type="caution">
    <text evidence="10">Lacks conserved residue(s) required for the propagation of feature annotation.</text>
</comment>
<keyword evidence="8 10" id="KW-0811">Translocation</keyword>
<keyword evidence="2 10" id="KW-0813">Transport</keyword>
<feature type="transmembrane region" description="Helical" evidence="10">
    <location>
        <begin position="421"/>
        <end position="442"/>
    </location>
</feature>
<accession>A0A839ZW50</accession>
<dbReference type="PANTHER" id="PTHR30081">
    <property type="entry name" value="PROTEIN-EXPORT MEMBRANE PROTEIN SEC"/>
    <property type="match status" value="1"/>
</dbReference>
<dbReference type="FunFam" id="3.30.1360.200:FF:000002">
    <property type="entry name" value="Preprotein translocase subunit SecD"/>
    <property type="match status" value="1"/>
</dbReference>
<dbReference type="FunFam" id="1.20.1640.10:FF:000004">
    <property type="entry name" value="Protein translocase subunit SecD"/>
    <property type="match status" value="1"/>
</dbReference>
<dbReference type="InterPro" id="IPR005791">
    <property type="entry name" value="SecD"/>
</dbReference>
<evidence type="ECO:0000259" key="13">
    <source>
        <dbReference type="Pfam" id="PF22599"/>
    </source>
</evidence>
<evidence type="ECO:0000313" key="15">
    <source>
        <dbReference type="Proteomes" id="UP000530564"/>
    </source>
</evidence>
<evidence type="ECO:0000256" key="1">
    <source>
        <dbReference type="ARBA" id="ARBA00004651"/>
    </source>
</evidence>
<dbReference type="InterPro" id="IPR054384">
    <property type="entry name" value="SecDF_P1_head"/>
</dbReference>
<dbReference type="NCBIfam" id="TIGR01129">
    <property type="entry name" value="secD"/>
    <property type="match status" value="1"/>
</dbReference>
<comment type="function">
    <text evidence="10">Part of the Sec protein translocase complex. Interacts with the SecYEG preprotein conducting channel. SecDF uses the proton motive force (PMF) to complete protein translocation after the ATP-dependent function of SecA.</text>
</comment>
<organism evidence="14 15">
    <name type="scientific">Phenylobacterium haematophilum</name>
    <dbReference type="NCBI Taxonomy" id="98513"/>
    <lineage>
        <taxon>Bacteria</taxon>
        <taxon>Pseudomonadati</taxon>
        <taxon>Pseudomonadota</taxon>
        <taxon>Alphaproteobacteria</taxon>
        <taxon>Caulobacterales</taxon>
        <taxon>Caulobacteraceae</taxon>
        <taxon>Phenylobacterium</taxon>
    </lineage>
</organism>
<evidence type="ECO:0000313" key="14">
    <source>
        <dbReference type="EMBL" id="MBB3889601.1"/>
    </source>
</evidence>
<dbReference type="Pfam" id="PF21760">
    <property type="entry name" value="SecD_1st"/>
    <property type="match status" value="1"/>
</dbReference>
<keyword evidence="3 10" id="KW-1003">Cell membrane</keyword>
<evidence type="ECO:0000259" key="12">
    <source>
        <dbReference type="Pfam" id="PF21760"/>
    </source>
</evidence>
<dbReference type="InterPro" id="IPR022646">
    <property type="entry name" value="SecD/SecF_CS"/>
</dbReference>
<reference evidence="14 15" key="1">
    <citation type="submission" date="2020-08" db="EMBL/GenBank/DDBJ databases">
        <title>Genomic Encyclopedia of Type Strains, Phase IV (KMG-IV): sequencing the most valuable type-strain genomes for metagenomic binning, comparative biology and taxonomic classification.</title>
        <authorList>
            <person name="Goeker M."/>
        </authorList>
    </citation>
    <scope>NUCLEOTIDE SEQUENCE [LARGE SCALE GENOMIC DNA]</scope>
    <source>
        <strain evidence="14 15">DSM 21793</strain>
    </source>
</reference>
<evidence type="ECO:0000256" key="10">
    <source>
        <dbReference type="HAMAP-Rule" id="MF_01463"/>
    </source>
</evidence>
<sequence>MINLSRWKVIAVVFAAIFGVVFTLPNVLPANVRDSLPGFMPKQTLNLGLDLQGGSHLLLEVDTAALKQEKLSNLLEDVRTQLREANIPFAELRLVNDQVSVLINDPAQANTAVNKLRSTVAAATAATPGGSGISVSSAGGGRIVLSLSQDAMNAEAGRAVDQSIEILRRRIDELGTKEPTIVRQGVNRIVVQAPGESDPQRLRDVIGQTAKLTFQMVDETVTPEDLAAGRIPPGSQVYPADDGFSQSYVLKKRALVTGEMLTDAQQQFDQQSGQPVVSFRFNGQGARRFADATSQNLGKRFAIVLDGKVISAPVIQSAITGGNGQISGSFTPQSANDLAILLRAGALPAPLKVEQQSTVGAELGADAVKAGIISLVIGGIAIIVFIILAYGLFGVFSAIALIVNVLLILGIMSLTQATLTFPGIAGLILTLAVAVDANVLIYERIRDEAHAGRSPIAALEHGYSLALVSIMDANITSAISALIMFQFGSGPIRGFAWTLLIGVVTSVFTAVVITQVLIGLWFRATRPKALPIV</sequence>
<dbReference type="Gene3D" id="1.20.1640.10">
    <property type="entry name" value="Multidrug efflux transporter AcrB transmembrane domain"/>
    <property type="match status" value="1"/>
</dbReference>
<evidence type="ECO:0000256" key="6">
    <source>
        <dbReference type="ARBA" id="ARBA00022927"/>
    </source>
</evidence>
<proteinExistence type="inferred from homology"/>
<dbReference type="Gene3D" id="3.30.70.3400">
    <property type="match status" value="2"/>
</dbReference>
<dbReference type="Proteomes" id="UP000530564">
    <property type="component" value="Unassembled WGS sequence"/>
</dbReference>
<keyword evidence="15" id="KW-1185">Reference proteome</keyword>
<dbReference type="PANTHER" id="PTHR30081:SF1">
    <property type="entry name" value="PROTEIN TRANSLOCASE SUBUNIT SECD"/>
    <property type="match status" value="1"/>
</dbReference>
<dbReference type="InterPro" id="IPR055344">
    <property type="entry name" value="SecD_SecF_C_bact"/>
</dbReference>
<dbReference type="SUPFAM" id="SSF82866">
    <property type="entry name" value="Multidrug efflux transporter AcrB transmembrane domain"/>
    <property type="match status" value="1"/>
</dbReference>
<comment type="caution">
    <text evidence="14">The sequence shown here is derived from an EMBL/GenBank/DDBJ whole genome shotgun (WGS) entry which is preliminary data.</text>
</comment>
<feature type="transmembrane region" description="Helical" evidence="10">
    <location>
        <begin position="497"/>
        <end position="522"/>
    </location>
</feature>
<evidence type="ECO:0000256" key="3">
    <source>
        <dbReference type="ARBA" id="ARBA00022475"/>
    </source>
</evidence>
<keyword evidence="6 10" id="KW-0653">Protein transport</keyword>
<dbReference type="Pfam" id="PF02355">
    <property type="entry name" value="SecD_SecF_C"/>
    <property type="match status" value="1"/>
</dbReference>
<dbReference type="GO" id="GO:0043952">
    <property type="term" value="P:protein transport by the Sec complex"/>
    <property type="evidence" value="ECO:0007669"/>
    <property type="project" value="UniProtKB-UniRule"/>
</dbReference>
<keyword evidence="4" id="KW-0997">Cell inner membrane</keyword>
<dbReference type="InterPro" id="IPR048631">
    <property type="entry name" value="SecD_1st"/>
</dbReference>
<feature type="transmembrane region" description="Helical" evidence="10">
    <location>
        <begin position="463"/>
        <end position="485"/>
    </location>
</feature>
<dbReference type="AlphaFoldDB" id="A0A839ZW50"/>
<keyword evidence="5 10" id="KW-0812">Transmembrane</keyword>
<comment type="subcellular location">
    <subcellularLocation>
        <location evidence="1 10">Cell membrane</location>
        <topology evidence="1 10">Multi-pass membrane protein</topology>
    </subcellularLocation>
</comment>
<evidence type="ECO:0000256" key="5">
    <source>
        <dbReference type="ARBA" id="ARBA00022692"/>
    </source>
</evidence>